<dbReference type="WBParaSite" id="nRc.2.0.1.t21838-RA">
    <property type="protein sequence ID" value="nRc.2.0.1.t21838-RA"/>
    <property type="gene ID" value="nRc.2.0.1.g21838"/>
</dbReference>
<dbReference type="AlphaFoldDB" id="A0A915J7W3"/>
<sequence>MRDTVHLLTDEKKLSQVMGNVHMHCGTWPIGHDKVENVAKQSGSSVKGCDMMIKRSSKSLCSIRI</sequence>
<proteinExistence type="predicted"/>
<protein>
    <submittedName>
        <fullName evidence="2">Uncharacterized protein</fullName>
    </submittedName>
</protein>
<keyword evidence="1" id="KW-1185">Reference proteome</keyword>
<reference evidence="2" key="1">
    <citation type="submission" date="2022-11" db="UniProtKB">
        <authorList>
            <consortium name="WormBaseParasite"/>
        </authorList>
    </citation>
    <scope>IDENTIFICATION</scope>
</reference>
<accession>A0A915J7W3</accession>
<name>A0A915J7W3_ROMCU</name>
<dbReference type="Proteomes" id="UP000887565">
    <property type="component" value="Unplaced"/>
</dbReference>
<organism evidence="1 2">
    <name type="scientific">Romanomermis culicivorax</name>
    <name type="common">Nematode worm</name>
    <dbReference type="NCBI Taxonomy" id="13658"/>
    <lineage>
        <taxon>Eukaryota</taxon>
        <taxon>Metazoa</taxon>
        <taxon>Ecdysozoa</taxon>
        <taxon>Nematoda</taxon>
        <taxon>Enoplea</taxon>
        <taxon>Dorylaimia</taxon>
        <taxon>Mermithida</taxon>
        <taxon>Mermithoidea</taxon>
        <taxon>Mermithidae</taxon>
        <taxon>Romanomermis</taxon>
    </lineage>
</organism>
<evidence type="ECO:0000313" key="1">
    <source>
        <dbReference type="Proteomes" id="UP000887565"/>
    </source>
</evidence>
<evidence type="ECO:0000313" key="2">
    <source>
        <dbReference type="WBParaSite" id="nRc.2.0.1.t21838-RA"/>
    </source>
</evidence>